<evidence type="ECO:0000313" key="3">
    <source>
        <dbReference type="Proteomes" id="UP001229421"/>
    </source>
</evidence>
<dbReference type="EMBL" id="JAUHHV010000005">
    <property type="protein sequence ID" value="KAK1424837.1"/>
    <property type="molecule type" value="Genomic_DNA"/>
</dbReference>
<evidence type="ECO:0000313" key="2">
    <source>
        <dbReference type="EMBL" id="KAK1424837.1"/>
    </source>
</evidence>
<gene>
    <name evidence="2" type="ORF">QVD17_20176</name>
</gene>
<sequence>MYHSIANSNQNHINTRSKRKERDSIRRSNGKEFKFNYESKPCYNPNFINCSALHKTLTIVPKFQSLLHKFIILVCSSDLLKWEVGLECSIWLDHFSRFCQKFKAQIERFPSEKRSYTL</sequence>
<feature type="region of interest" description="Disordered" evidence="1">
    <location>
        <begin position="1"/>
        <end position="27"/>
    </location>
</feature>
<name>A0AAD8KL24_TARER</name>
<evidence type="ECO:0000256" key="1">
    <source>
        <dbReference type="SAM" id="MobiDB-lite"/>
    </source>
</evidence>
<dbReference type="AlphaFoldDB" id="A0AAD8KL24"/>
<feature type="compositionally biased region" description="Polar residues" evidence="1">
    <location>
        <begin position="1"/>
        <end position="14"/>
    </location>
</feature>
<protein>
    <submittedName>
        <fullName evidence="2">Uncharacterized protein</fullName>
    </submittedName>
</protein>
<comment type="caution">
    <text evidence="2">The sequence shown here is derived from an EMBL/GenBank/DDBJ whole genome shotgun (WGS) entry which is preliminary data.</text>
</comment>
<dbReference type="Proteomes" id="UP001229421">
    <property type="component" value="Unassembled WGS sequence"/>
</dbReference>
<proteinExistence type="predicted"/>
<reference evidence="2" key="1">
    <citation type="journal article" date="2023" name="bioRxiv">
        <title>Improved chromosome-level genome assembly for marigold (Tagetes erecta).</title>
        <authorList>
            <person name="Jiang F."/>
            <person name="Yuan L."/>
            <person name="Wang S."/>
            <person name="Wang H."/>
            <person name="Xu D."/>
            <person name="Wang A."/>
            <person name="Fan W."/>
        </authorList>
    </citation>
    <scope>NUCLEOTIDE SEQUENCE</scope>
    <source>
        <strain evidence="2">WSJ</strain>
        <tissue evidence="2">Leaf</tissue>
    </source>
</reference>
<organism evidence="2 3">
    <name type="scientific">Tagetes erecta</name>
    <name type="common">African marigold</name>
    <dbReference type="NCBI Taxonomy" id="13708"/>
    <lineage>
        <taxon>Eukaryota</taxon>
        <taxon>Viridiplantae</taxon>
        <taxon>Streptophyta</taxon>
        <taxon>Embryophyta</taxon>
        <taxon>Tracheophyta</taxon>
        <taxon>Spermatophyta</taxon>
        <taxon>Magnoliopsida</taxon>
        <taxon>eudicotyledons</taxon>
        <taxon>Gunneridae</taxon>
        <taxon>Pentapetalae</taxon>
        <taxon>asterids</taxon>
        <taxon>campanulids</taxon>
        <taxon>Asterales</taxon>
        <taxon>Asteraceae</taxon>
        <taxon>Asteroideae</taxon>
        <taxon>Heliantheae alliance</taxon>
        <taxon>Tageteae</taxon>
        <taxon>Tagetes</taxon>
    </lineage>
</organism>
<keyword evidence="3" id="KW-1185">Reference proteome</keyword>
<accession>A0AAD8KL24</accession>